<dbReference type="AlphaFoldDB" id="K5W1P4"/>
<feature type="compositionally biased region" description="Low complexity" evidence="1">
    <location>
        <begin position="166"/>
        <end position="178"/>
    </location>
</feature>
<dbReference type="Proteomes" id="UP000008370">
    <property type="component" value="Unassembled WGS sequence"/>
</dbReference>
<dbReference type="RefSeq" id="XP_007399116.1">
    <property type="nucleotide sequence ID" value="XM_007399054.1"/>
</dbReference>
<organism evidence="2 3">
    <name type="scientific">Phanerochaete carnosa (strain HHB-10118-sp)</name>
    <name type="common">White-rot fungus</name>
    <name type="synonym">Peniophora carnosa</name>
    <dbReference type="NCBI Taxonomy" id="650164"/>
    <lineage>
        <taxon>Eukaryota</taxon>
        <taxon>Fungi</taxon>
        <taxon>Dikarya</taxon>
        <taxon>Basidiomycota</taxon>
        <taxon>Agaricomycotina</taxon>
        <taxon>Agaricomycetes</taxon>
        <taxon>Polyporales</taxon>
        <taxon>Phanerochaetaceae</taxon>
        <taxon>Phanerochaete</taxon>
    </lineage>
</organism>
<name>K5W1P4_PHACS</name>
<dbReference type="EMBL" id="JH930475">
    <property type="protein sequence ID" value="EKM52784.1"/>
    <property type="molecule type" value="Genomic_DNA"/>
</dbReference>
<proteinExistence type="predicted"/>
<accession>K5W1P4</accession>
<dbReference type="KEGG" id="pco:PHACADRAFT_198833"/>
<evidence type="ECO:0000256" key="1">
    <source>
        <dbReference type="SAM" id="MobiDB-lite"/>
    </source>
</evidence>
<evidence type="ECO:0008006" key="4">
    <source>
        <dbReference type="Google" id="ProtNLM"/>
    </source>
</evidence>
<dbReference type="HOGENOM" id="CLU_107219_0_0_1"/>
<keyword evidence="3" id="KW-1185">Reference proteome</keyword>
<protein>
    <recommendedName>
        <fullName evidence="4">NTF2 domain-containing protein</fullName>
    </recommendedName>
</protein>
<reference evidence="2 3" key="1">
    <citation type="journal article" date="2012" name="BMC Genomics">
        <title>Comparative genomics of the white-rot fungi, Phanerochaete carnosa and P. chrysosporium, to elucidate the genetic basis of the distinct wood types they colonize.</title>
        <authorList>
            <person name="Suzuki H."/>
            <person name="MacDonald J."/>
            <person name="Syed K."/>
            <person name="Salamov A."/>
            <person name="Hori C."/>
            <person name="Aerts A."/>
            <person name="Henrissat B."/>
            <person name="Wiebenga A."/>
            <person name="vanKuyk P.A."/>
            <person name="Barry K."/>
            <person name="Lindquist E."/>
            <person name="LaButti K."/>
            <person name="Lapidus A."/>
            <person name="Lucas S."/>
            <person name="Coutinho P."/>
            <person name="Gong Y."/>
            <person name="Samejima M."/>
            <person name="Mahadevan R."/>
            <person name="Abou-Zaid M."/>
            <person name="de Vries R.P."/>
            <person name="Igarashi K."/>
            <person name="Yadav J.S."/>
            <person name="Grigoriev I.V."/>
            <person name="Master E.R."/>
        </authorList>
    </citation>
    <scope>NUCLEOTIDE SEQUENCE [LARGE SCALE GENOMIC DNA]</scope>
    <source>
        <strain evidence="2 3">HHB-10118-sp</strain>
    </source>
</reference>
<evidence type="ECO:0000313" key="2">
    <source>
        <dbReference type="EMBL" id="EKM52784.1"/>
    </source>
</evidence>
<sequence>MAANIVLPPLTTWAEEHITALFNTTDESTFNEAFDNFVAASPSSIVVNGQRLTRAQYKDQVWKDKFLEAAAQVQYLGAVSVPKDENDPIKAGEVGVFLQATIDERLLVLGAPETRNVTLSLNLNVIQDPMLKPPSNPGGIHGFFDGRRVASIVAVSTSNPNATVLPSNPGGPIINPGGPIKPPTGASSD</sequence>
<evidence type="ECO:0000313" key="3">
    <source>
        <dbReference type="Proteomes" id="UP000008370"/>
    </source>
</evidence>
<dbReference type="GeneID" id="18911370"/>
<dbReference type="InParanoid" id="K5W1P4"/>
<dbReference type="OrthoDB" id="3188871at2759"/>
<gene>
    <name evidence="2" type="ORF">PHACADRAFT_198833</name>
</gene>
<feature type="region of interest" description="Disordered" evidence="1">
    <location>
        <begin position="163"/>
        <end position="189"/>
    </location>
</feature>